<dbReference type="Proteomes" id="UP000829196">
    <property type="component" value="Unassembled WGS sequence"/>
</dbReference>
<feature type="compositionally biased region" description="Basic and acidic residues" evidence="6">
    <location>
        <begin position="113"/>
        <end position="134"/>
    </location>
</feature>
<keyword evidence="9" id="KW-1185">Reference proteome</keyword>
<feature type="compositionally biased region" description="Polar residues" evidence="6">
    <location>
        <begin position="103"/>
        <end position="112"/>
    </location>
</feature>
<reference evidence="8" key="1">
    <citation type="journal article" date="2022" name="Front. Genet.">
        <title>Chromosome-Scale Assembly of the Dendrobium nobile Genome Provides Insights Into the Molecular Mechanism of the Biosynthesis of the Medicinal Active Ingredient of Dendrobium.</title>
        <authorList>
            <person name="Xu Q."/>
            <person name="Niu S.-C."/>
            <person name="Li K.-L."/>
            <person name="Zheng P.-J."/>
            <person name="Zhang X.-J."/>
            <person name="Jia Y."/>
            <person name="Liu Y."/>
            <person name="Niu Y.-X."/>
            <person name="Yu L.-H."/>
            <person name="Chen D.-F."/>
            <person name="Zhang G.-Q."/>
        </authorList>
    </citation>
    <scope>NUCLEOTIDE SEQUENCE</scope>
    <source>
        <tissue evidence="8">Leaf</tissue>
    </source>
</reference>
<dbReference type="InterPro" id="IPR016181">
    <property type="entry name" value="Acyl_CoA_acyltransferase"/>
</dbReference>
<evidence type="ECO:0000313" key="9">
    <source>
        <dbReference type="Proteomes" id="UP000829196"/>
    </source>
</evidence>
<evidence type="ECO:0000256" key="1">
    <source>
        <dbReference type="ARBA" id="ARBA00010543"/>
    </source>
</evidence>
<evidence type="ECO:0000256" key="2">
    <source>
        <dbReference type="ARBA" id="ARBA00013184"/>
    </source>
</evidence>
<keyword evidence="3" id="KW-0808">Transferase</keyword>
<accession>A0A8T3AJT0</accession>
<dbReference type="GO" id="GO:0000781">
    <property type="term" value="C:chromosome, telomeric region"/>
    <property type="evidence" value="ECO:0007669"/>
    <property type="project" value="GOC"/>
</dbReference>
<dbReference type="SUPFAM" id="SSF55729">
    <property type="entry name" value="Acyl-CoA N-acyltransferases (Nat)"/>
    <property type="match status" value="1"/>
</dbReference>
<dbReference type="InterPro" id="IPR019467">
    <property type="entry name" value="Hat1_N"/>
</dbReference>
<dbReference type="Pfam" id="PF10394">
    <property type="entry name" value="Hat1_N"/>
    <property type="match status" value="1"/>
</dbReference>
<gene>
    <name evidence="8" type="ORF">KFK09_022836</name>
</gene>
<feature type="region of interest" description="Disordered" evidence="6">
    <location>
        <begin position="79"/>
        <end position="134"/>
    </location>
</feature>
<evidence type="ECO:0000313" key="8">
    <source>
        <dbReference type="EMBL" id="KAI0496517.1"/>
    </source>
</evidence>
<comment type="catalytic activity">
    <reaction evidence="5">
        <text>L-lysyl-[protein] + acetyl-CoA = N(6)-acetyl-L-lysyl-[protein] + CoA + H(+)</text>
        <dbReference type="Rhea" id="RHEA:45948"/>
        <dbReference type="Rhea" id="RHEA-COMP:9752"/>
        <dbReference type="Rhea" id="RHEA-COMP:10731"/>
        <dbReference type="ChEBI" id="CHEBI:15378"/>
        <dbReference type="ChEBI" id="CHEBI:29969"/>
        <dbReference type="ChEBI" id="CHEBI:57287"/>
        <dbReference type="ChEBI" id="CHEBI:57288"/>
        <dbReference type="ChEBI" id="CHEBI:61930"/>
        <dbReference type="EC" id="2.3.1.48"/>
    </reaction>
</comment>
<dbReference type="EMBL" id="JAGYWB010000016">
    <property type="protein sequence ID" value="KAI0496517.1"/>
    <property type="molecule type" value="Genomic_DNA"/>
</dbReference>
<protein>
    <recommendedName>
        <fullName evidence="2">histone acetyltransferase</fullName>
        <ecNumber evidence="2">2.3.1.48</ecNumber>
    </recommendedName>
</protein>
<evidence type="ECO:0000256" key="3">
    <source>
        <dbReference type="ARBA" id="ARBA00022679"/>
    </source>
</evidence>
<proteinExistence type="inferred from homology"/>
<dbReference type="InterPro" id="IPR037113">
    <property type="entry name" value="Hat1_N_sf"/>
</dbReference>
<evidence type="ECO:0000256" key="5">
    <source>
        <dbReference type="ARBA" id="ARBA00048017"/>
    </source>
</evidence>
<feature type="domain" description="Histone acetyl transferase HAT1 N-terminal" evidence="7">
    <location>
        <begin position="29"/>
        <end position="75"/>
    </location>
</feature>
<sequence>MALKQKPGETAREAKKRRLVGFAKNDEGVEANKCIKIFLVSSKDEVGAKDGFCIDPMDLNQFFGEDGKIYGYKDLMKQYPKSHTGNHKRQPRGKEQTARGTGMDSQGNQNRQPGRENRSVTGKRKEHETLHIMS</sequence>
<dbReference type="PANTHER" id="PTHR12046">
    <property type="entry name" value="HISTONE ACETYLTRANSFERASE TYPE B CATALYTIC SUBUNIT"/>
    <property type="match status" value="1"/>
</dbReference>
<dbReference type="GO" id="GO:0004402">
    <property type="term" value="F:histone acetyltransferase activity"/>
    <property type="evidence" value="ECO:0007669"/>
    <property type="project" value="InterPro"/>
</dbReference>
<comment type="caution">
    <text evidence="8">The sequence shown here is derived from an EMBL/GenBank/DDBJ whole genome shotgun (WGS) entry which is preliminary data.</text>
</comment>
<evidence type="ECO:0000259" key="7">
    <source>
        <dbReference type="Pfam" id="PF10394"/>
    </source>
</evidence>
<dbReference type="EC" id="2.3.1.48" evidence="2"/>
<dbReference type="OrthoDB" id="1712981at2759"/>
<dbReference type="Gene3D" id="3.90.360.10">
    <property type="entry name" value="Histone acetyl transferase 1 (HAT1), N-terminal domain"/>
    <property type="match status" value="1"/>
</dbReference>
<comment type="similarity">
    <text evidence="1">Belongs to the HAT1 family.</text>
</comment>
<dbReference type="AlphaFoldDB" id="A0A8T3AJT0"/>
<dbReference type="InterPro" id="IPR017380">
    <property type="entry name" value="Hist_AcTrfase_B-typ_cat-su"/>
</dbReference>
<evidence type="ECO:0000256" key="4">
    <source>
        <dbReference type="ARBA" id="ARBA00023315"/>
    </source>
</evidence>
<organism evidence="8 9">
    <name type="scientific">Dendrobium nobile</name>
    <name type="common">Orchid</name>
    <dbReference type="NCBI Taxonomy" id="94219"/>
    <lineage>
        <taxon>Eukaryota</taxon>
        <taxon>Viridiplantae</taxon>
        <taxon>Streptophyta</taxon>
        <taxon>Embryophyta</taxon>
        <taxon>Tracheophyta</taxon>
        <taxon>Spermatophyta</taxon>
        <taxon>Magnoliopsida</taxon>
        <taxon>Liliopsida</taxon>
        <taxon>Asparagales</taxon>
        <taxon>Orchidaceae</taxon>
        <taxon>Epidendroideae</taxon>
        <taxon>Malaxideae</taxon>
        <taxon>Dendrobiinae</taxon>
        <taxon>Dendrobium</taxon>
    </lineage>
</organism>
<keyword evidence="4" id="KW-0012">Acyltransferase</keyword>
<evidence type="ECO:0000256" key="6">
    <source>
        <dbReference type="SAM" id="MobiDB-lite"/>
    </source>
</evidence>
<dbReference type="GO" id="GO:0005634">
    <property type="term" value="C:nucleus"/>
    <property type="evidence" value="ECO:0007669"/>
    <property type="project" value="InterPro"/>
</dbReference>
<dbReference type="GO" id="GO:0031509">
    <property type="term" value="P:subtelomeric heterochromatin formation"/>
    <property type="evidence" value="ECO:0007669"/>
    <property type="project" value="InterPro"/>
</dbReference>
<name>A0A8T3AJT0_DENNO</name>